<keyword evidence="6 8" id="KW-0472">Membrane</keyword>
<dbReference type="InterPro" id="IPR020846">
    <property type="entry name" value="MFS_dom"/>
</dbReference>
<dbReference type="CDD" id="cd17502">
    <property type="entry name" value="MFS_Azr1_MDR_like"/>
    <property type="match status" value="1"/>
</dbReference>
<dbReference type="AlphaFoldDB" id="A0A6A6TW43"/>
<organism evidence="10 11">
    <name type="scientific">Microthyrium microscopicum</name>
    <dbReference type="NCBI Taxonomy" id="703497"/>
    <lineage>
        <taxon>Eukaryota</taxon>
        <taxon>Fungi</taxon>
        <taxon>Dikarya</taxon>
        <taxon>Ascomycota</taxon>
        <taxon>Pezizomycotina</taxon>
        <taxon>Dothideomycetes</taxon>
        <taxon>Dothideomycetes incertae sedis</taxon>
        <taxon>Microthyriales</taxon>
        <taxon>Microthyriaceae</taxon>
        <taxon>Microthyrium</taxon>
    </lineage>
</organism>
<feature type="transmembrane region" description="Helical" evidence="8">
    <location>
        <begin position="397"/>
        <end position="423"/>
    </location>
</feature>
<evidence type="ECO:0000256" key="5">
    <source>
        <dbReference type="ARBA" id="ARBA00022989"/>
    </source>
</evidence>
<feature type="region of interest" description="Disordered" evidence="7">
    <location>
        <begin position="1"/>
        <end position="55"/>
    </location>
</feature>
<dbReference type="PROSITE" id="PS50850">
    <property type="entry name" value="MFS"/>
    <property type="match status" value="1"/>
</dbReference>
<dbReference type="SUPFAM" id="SSF103473">
    <property type="entry name" value="MFS general substrate transporter"/>
    <property type="match status" value="1"/>
</dbReference>
<feature type="transmembrane region" description="Helical" evidence="8">
    <location>
        <begin position="266"/>
        <end position="283"/>
    </location>
</feature>
<gene>
    <name evidence="10" type="ORF">BT63DRAFT_121913</name>
</gene>
<dbReference type="InterPro" id="IPR005829">
    <property type="entry name" value="Sugar_transporter_CS"/>
</dbReference>
<dbReference type="GO" id="GO:0015174">
    <property type="term" value="F:basic amino acid transmembrane transporter activity"/>
    <property type="evidence" value="ECO:0007669"/>
    <property type="project" value="TreeGrafter"/>
</dbReference>
<evidence type="ECO:0000256" key="6">
    <source>
        <dbReference type="ARBA" id="ARBA00023136"/>
    </source>
</evidence>
<name>A0A6A6TW43_9PEZI</name>
<comment type="similarity">
    <text evidence="2">Belongs to the major facilitator superfamily.</text>
</comment>
<keyword evidence="11" id="KW-1185">Reference proteome</keyword>
<dbReference type="PANTHER" id="PTHR23501">
    <property type="entry name" value="MAJOR FACILITATOR SUPERFAMILY"/>
    <property type="match status" value="1"/>
</dbReference>
<feature type="transmembrane region" description="Helical" evidence="8">
    <location>
        <begin position="468"/>
        <end position="490"/>
    </location>
</feature>
<keyword evidence="3" id="KW-0813">Transport</keyword>
<feature type="transmembrane region" description="Helical" evidence="8">
    <location>
        <begin position="164"/>
        <end position="185"/>
    </location>
</feature>
<evidence type="ECO:0000259" key="9">
    <source>
        <dbReference type="PROSITE" id="PS50850"/>
    </source>
</evidence>
<proteinExistence type="inferred from homology"/>
<dbReference type="Gene3D" id="1.20.1250.20">
    <property type="entry name" value="MFS general substrate transporter like domains"/>
    <property type="match status" value="1"/>
</dbReference>
<dbReference type="EMBL" id="MU004245">
    <property type="protein sequence ID" value="KAF2663551.1"/>
    <property type="molecule type" value="Genomic_DNA"/>
</dbReference>
<dbReference type="Gene3D" id="1.20.1720.10">
    <property type="entry name" value="Multidrug resistance protein D"/>
    <property type="match status" value="1"/>
</dbReference>
<evidence type="ECO:0000256" key="3">
    <source>
        <dbReference type="ARBA" id="ARBA00022448"/>
    </source>
</evidence>
<dbReference type="GO" id="GO:0012505">
    <property type="term" value="C:endomembrane system"/>
    <property type="evidence" value="ECO:0007669"/>
    <property type="project" value="UniProtKB-SubCell"/>
</dbReference>
<feature type="transmembrane region" description="Helical" evidence="8">
    <location>
        <begin position="337"/>
        <end position="358"/>
    </location>
</feature>
<evidence type="ECO:0000256" key="7">
    <source>
        <dbReference type="SAM" id="MobiDB-lite"/>
    </source>
</evidence>
<protein>
    <submittedName>
        <fullName evidence="10">Vacuolar basic amino acid transporter 2</fullName>
    </submittedName>
</protein>
<evidence type="ECO:0000256" key="2">
    <source>
        <dbReference type="ARBA" id="ARBA00008335"/>
    </source>
</evidence>
<feature type="transmembrane region" description="Helical" evidence="8">
    <location>
        <begin position="139"/>
        <end position="158"/>
    </location>
</feature>
<dbReference type="FunFam" id="1.20.1720.10:FF:000013">
    <property type="entry name" value="Related to multidrug resistance proteins"/>
    <property type="match status" value="1"/>
</dbReference>
<dbReference type="Proteomes" id="UP000799302">
    <property type="component" value="Unassembled WGS sequence"/>
</dbReference>
<accession>A0A6A6TW43</accession>
<feature type="transmembrane region" description="Helical" evidence="8">
    <location>
        <begin position="429"/>
        <end position="456"/>
    </location>
</feature>
<dbReference type="PROSITE" id="PS00216">
    <property type="entry name" value="SUGAR_TRANSPORT_1"/>
    <property type="match status" value="1"/>
</dbReference>
<dbReference type="InterPro" id="IPR036259">
    <property type="entry name" value="MFS_trans_sf"/>
</dbReference>
<evidence type="ECO:0000256" key="4">
    <source>
        <dbReference type="ARBA" id="ARBA00022692"/>
    </source>
</evidence>
<evidence type="ECO:0000256" key="1">
    <source>
        <dbReference type="ARBA" id="ARBA00004127"/>
    </source>
</evidence>
<dbReference type="Pfam" id="PF07690">
    <property type="entry name" value="MFS_1"/>
    <property type="match status" value="1"/>
</dbReference>
<feature type="transmembrane region" description="Helical" evidence="8">
    <location>
        <begin position="539"/>
        <end position="558"/>
    </location>
</feature>
<feature type="compositionally biased region" description="Polar residues" evidence="7">
    <location>
        <begin position="38"/>
        <end position="47"/>
    </location>
</feature>
<feature type="transmembrane region" description="Helical" evidence="8">
    <location>
        <begin position="73"/>
        <end position="97"/>
    </location>
</feature>
<evidence type="ECO:0000313" key="11">
    <source>
        <dbReference type="Proteomes" id="UP000799302"/>
    </source>
</evidence>
<dbReference type="InterPro" id="IPR011701">
    <property type="entry name" value="MFS"/>
</dbReference>
<feature type="transmembrane region" description="Helical" evidence="8">
    <location>
        <begin position="197"/>
        <end position="219"/>
    </location>
</feature>
<feature type="transmembrane region" description="Helical" evidence="8">
    <location>
        <begin position="225"/>
        <end position="246"/>
    </location>
</feature>
<feature type="transmembrane region" description="Helical" evidence="8">
    <location>
        <begin position="295"/>
        <end position="317"/>
    </location>
</feature>
<dbReference type="OrthoDB" id="3437016at2759"/>
<evidence type="ECO:0000313" key="10">
    <source>
        <dbReference type="EMBL" id="KAF2663551.1"/>
    </source>
</evidence>
<sequence>MPEEEPSERSPLLPKAQSNQHPIDPSAGLVPQGADSYDGSSQANGSVDTERDAAAEHTGEFDGLAEVRGRMKYIFPAVAIGVLLAAADQTIIVSTYGKIGSELGALNKTSWIANAYFLTLTAFQPLSGKLSDIFGRKECLMFAYIIFGLGSLFCGISQNINQLIVSRAFAGIGGGAMTTVVSILISDVIPLRERGTWQGYINIVYATGAGLGAPLGGIIVDTISWRWAFLIQAPMCLIALLSVWWLLRLPRTDESHWKEKIKRVDFLGAAILLAAVTALLVGLDRGSNVSWTNTTTIICISIAIPLFVVFILVEIYVASEPFAPGHIMLERSLVAAYLCNFFSFSGWLAAIFYVPLYYQAVYGYSATQASVLLIPNIICGVSGSLFAGMYMQRTGRYYWLTISCYSCLTAGMLVLVATSGVVVSSVPGIVIGMCINGFSNGIGVTSALIALIANTGQKDQAMVTACSYLFRSMGSVFGVSISATVVNSILRSSLHDELGSGAEADKIADEVRRNLASLKDLPEAVQAIVRDCYAKSTSAAFELQVLLVLGAAIAAWWIKEKPLSR</sequence>
<keyword evidence="5 8" id="KW-1133">Transmembrane helix</keyword>
<reference evidence="10" key="1">
    <citation type="journal article" date="2020" name="Stud. Mycol.">
        <title>101 Dothideomycetes genomes: a test case for predicting lifestyles and emergence of pathogens.</title>
        <authorList>
            <person name="Haridas S."/>
            <person name="Albert R."/>
            <person name="Binder M."/>
            <person name="Bloem J."/>
            <person name="Labutti K."/>
            <person name="Salamov A."/>
            <person name="Andreopoulos B."/>
            <person name="Baker S."/>
            <person name="Barry K."/>
            <person name="Bills G."/>
            <person name="Bluhm B."/>
            <person name="Cannon C."/>
            <person name="Castanera R."/>
            <person name="Culley D."/>
            <person name="Daum C."/>
            <person name="Ezra D."/>
            <person name="Gonzalez J."/>
            <person name="Henrissat B."/>
            <person name="Kuo A."/>
            <person name="Liang C."/>
            <person name="Lipzen A."/>
            <person name="Lutzoni F."/>
            <person name="Magnuson J."/>
            <person name="Mondo S."/>
            <person name="Nolan M."/>
            <person name="Ohm R."/>
            <person name="Pangilinan J."/>
            <person name="Park H.-J."/>
            <person name="Ramirez L."/>
            <person name="Alfaro M."/>
            <person name="Sun H."/>
            <person name="Tritt A."/>
            <person name="Yoshinaga Y."/>
            <person name="Zwiers L.-H."/>
            <person name="Turgeon B."/>
            <person name="Goodwin S."/>
            <person name="Spatafora J."/>
            <person name="Crous P."/>
            <person name="Grigoriev I."/>
        </authorList>
    </citation>
    <scope>NUCLEOTIDE SEQUENCE</scope>
    <source>
        <strain evidence="10">CBS 115976</strain>
    </source>
</reference>
<dbReference type="GO" id="GO:0046943">
    <property type="term" value="F:carboxylic acid transmembrane transporter activity"/>
    <property type="evidence" value="ECO:0007669"/>
    <property type="project" value="UniProtKB-ARBA"/>
</dbReference>
<comment type="subcellular location">
    <subcellularLocation>
        <location evidence="1">Endomembrane system</location>
        <topology evidence="1">Multi-pass membrane protein</topology>
    </subcellularLocation>
</comment>
<dbReference type="GO" id="GO:0000329">
    <property type="term" value="C:fungal-type vacuole membrane"/>
    <property type="evidence" value="ECO:0007669"/>
    <property type="project" value="TreeGrafter"/>
</dbReference>
<dbReference type="PANTHER" id="PTHR23501:SF84">
    <property type="entry name" value="VACUOLAR MEMBRANE AMINO ACID UPTAKE TRANSPORTER FNX2"/>
    <property type="match status" value="1"/>
</dbReference>
<feature type="domain" description="Major facilitator superfamily (MFS) profile" evidence="9">
    <location>
        <begin position="74"/>
        <end position="562"/>
    </location>
</feature>
<keyword evidence="4 8" id="KW-0812">Transmembrane</keyword>
<evidence type="ECO:0000256" key="8">
    <source>
        <dbReference type="SAM" id="Phobius"/>
    </source>
</evidence>